<dbReference type="EMBL" id="PYAW01000007">
    <property type="protein sequence ID" value="PSL43881.1"/>
    <property type="molecule type" value="Genomic_DNA"/>
</dbReference>
<evidence type="ECO:0000256" key="5">
    <source>
        <dbReference type="ARBA" id="ARBA00023136"/>
    </source>
</evidence>
<accession>A0A2P8HCP3</accession>
<keyword evidence="4 6" id="KW-1133">Transmembrane helix</keyword>
<keyword evidence="5 6" id="KW-0472">Membrane</keyword>
<dbReference type="PANTHER" id="PTHR30572:SF18">
    <property type="entry name" value="ABC-TYPE MACROLIDE FAMILY EXPORT SYSTEM PERMEASE COMPONENT 2"/>
    <property type="match status" value="1"/>
</dbReference>
<dbReference type="AlphaFoldDB" id="A0A2P8HCP3"/>
<feature type="domain" description="MacB-like periplasmic core" evidence="8">
    <location>
        <begin position="428"/>
        <end position="629"/>
    </location>
</feature>
<feature type="transmembrane region" description="Helical" evidence="6">
    <location>
        <begin position="331"/>
        <end position="352"/>
    </location>
</feature>
<comment type="subcellular location">
    <subcellularLocation>
        <location evidence="1">Cell membrane</location>
        <topology evidence="1">Multi-pass membrane protein</topology>
    </subcellularLocation>
</comment>
<evidence type="ECO:0000313" key="9">
    <source>
        <dbReference type="EMBL" id="PSL43881.1"/>
    </source>
</evidence>
<dbReference type="GO" id="GO:0022857">
    <property type="term" value="F:transmembrane transporter activity"/>
    <property type="evidence" value="ECO:0007669"/>
    <property type="project" value="TreeGrafter"/>
</dbReference>
<feature type="transmembrane region" description="Helical" evidence="6">
    <location>
        <begin position="746"/>
        <end position="771"/>
    </location>
</feature>
<keyword evidence="10" id="KW-1185">Reference proteome</keyword>
<name>A0A2P8HCP3_CHINA</name>
<feature type="domain" description="ABC3 transporter permease C-terminal" evidence="7">
    <location>
        <begin position="281"/>
        <end position="397"/>
    </location>
</feature>
<feature type="transmembrane region" description="Helical" evidence="6">
    <location>
        <begin position="662"/>
        <end position="686"/>
    </location>
</feature>
<evidence type="ECO:0000256" key="4">
    <source>
        <dbReference type="ARBA" id="ARBA00022989"/>
    </source>
</evidence>
<dbReference type="InterPro" id="IPR003838">
    <property type="entry name" value="ABC3_permease_C"/>
</dbReference>
<feature type="transmembrane region" description="Helical" evidence="6">
    <location>
        <begin position="21"/>
        <end position="41"/>
    </location>
</feature>
<feature type="domain" description="ABC3 transporter permease C-terminal" evidence="7">
    <location>
        <begin position="665"/>
        <end position="776"/>
    </location>
</feature>
<comment type="caution">
    <text evidence="9">The sequence shown here is derived from an EMBL/GenBank/DDBJ whole genome shotgun (WGS) entry which is preliminary data.</text>
</comment>
<protein>
    <submittedName>
        <fullName evidence="9">Putative permease</fullName>
    </submittedName>
</protein>
<feature type="transmembrane region" description="Helical" evidence="6">
    <location>
        <begin position="714"/>
        <end position="734"/>
    </location>
</feature>
<organism evidence="9 10">
    <name type="scientific">Chitinophaga niastensis</name>
    <dbReference type="NCBI Taxonomy" id="536980"/>
    <lineage>
        <taxon>Bacteria</taxon>
        <taxon>Pseudomonadati</taxon>
        <taxon>Bacteroidota</taxon>
        <taxon>Chitinophagia</taxon>
        <taxon>Chitinophagales</taxon>
        <taxon>Chitinophagaceae</taxon>
        <taxon>Chitinophaga</taxon>
    </lineage>
</organism>
<dbReference type="Proteomes" id="UP000240971">
    <property type="component" value="Unassembled WGS sequence"/>
</dbReference>
<keyword evidence="3 6" id="KW-0812">Transmembrane</keyword>
<reference evidence="9 10" key="1">
    <citation type="submission" date="2018-03" db="EMBL/GenBank/DDBJ databases">
        <title>Genomic Encyclopedia of Archaeal and Bacterial Type Strains, Phase II (KMG-II): from individual species to whole genera.</title>
        <authorList>
            <person name="Goeker M."/>
        </authorList>
    </citation>
    <scope>NUCLEOTIDE SEQUENCE [LARGE SCALE GENOMIC DNA]</scope>
    <source>
        <strain evidence="9 10">DSM 24859</strain>
    </source>
</reference>
<dbReference type="InterPro" id="IPR025857">
    <property type="entry name" value="MacB_PCD"/>
</dbReference>
<dbReference type="OrthoDB" id="5933722at2"/>
<feature type="transmembrane region" description="Helical" evidence="6">
    <location>
        <begin position="414"/>
        <end position="438"/>
    </location>
</feature>
<feature type="domain" description="MacB-like periplasmic core" evidence="8">
    <location>
        <begin position="20"/>
        <end position="235"/>
    </location>
</feature>
<feature type="transmembrane region" description="Helical" evidence="6">
    <location>
        <begin position="275"/>
        <end position="298"/>
    </location>
</feature>
<dbReference type="InterPro" id="IPR050250">
    <property type="entry name" value="Macrolide_Exporter_MacB"/>
</dbReference>
<evidence type="ECO:0000259" key="8">
    <source>
        <dbReference type="Pfam" id="PF12704"/>
    </source>
</evidence>
<dbReference type="PANTHER" id="PTHR30572">
    <property type="entry name" value="MEMBRANE COMPONENT OF TRANSPORTER-RELATED"/>
    <property type="match status" value="1"/>
</dbReference>
<keyword evidence="2" id="KW-1003">Cell membrane</keyword>
<evidence type="ECO:0000313" key="10">
    <source>
        <dbReference type="Proteomes" id="UP000240971"/>
    </source>
</evidence>
<dbReference type="Pfam" id="PF12704">
    <property type="entry name" value="MacB_PCD"/>
    <property type="match status" value="2"/>
</dbReference>
<evidence type="ECO:0000256" key="3">
    <source>
        <dbReference type="ARBA" id="ARBA00022692"/>
    </source>
</evidence>
<sequence length="785" mass="87248">MFINYFKTAFRSLRKNKGYSFLNITGLAIGITCAALIGLWIESEMTVNHDITKRNYLYRVMENQTYNGKTGTFSATPGPMAKAILQEVPGIANAARTTMGDRELFSLQDKNMNESGFYADANLFSMLGLQFISGNPANAFKQLHSVVISEKMAGNFFGKTDPVGRMLKVNNKEDYMVSGVFKNLPENSTIKFQWLAPFEIAEAESSWMKGWGENGLRTFVELAPTANVAAVNKQLFAYLRTKGNIDTKCFLFSMNDWNLRDRFVDGKMAGGRIQYVQLFSAIALIILLIACINFMNLVTAHSEKRAKEVGVRKVMGAGRGRLISQFMLESLVIAFMAITLAVLMLYLVLPFFNAIVEKQLSVNILRPLHLCSLLAIGLMTGLIAGSYPALYLSSFNPLGALKQMRMKTALAAGFIRRGLVVTQFSVSIILIIATVIVYQQIEHVKARNLGFNMNNLISMQAQGNISKHFDVIHHDLIATGVVANATLSGSAMLSIWNNTDNYTWKGKDPRKNVLITNEFATPQYLSTMDIRLIEGRDFYANIAADSNNVIINQTFAKQMGAEGRIGGIIRNNNRQLQIVGIMGNFSYNNMYASGASFMLYSSVGENANYMSIRLKPGTDLTAALDKVEKVMRLQNPSYPFEYKFTDVEFNNLFKVEALIGKLAGIFAGLAIFISCLGLFGLAAYTAERRTKEIGIRKVMGASITGLVGLLSKEFVKLVATSCLIAFPLAWWLMYRWLNNYEYRVAINWWIFLIAGTAAMAIALITVSYQAVRVALLNPVKSLKAE</sequence>
<gene>
    <name evidence="9" type="ORF">CLV51_107193</name>
</gene>
<proteinExistence type="predicted"/>
<feature type="transmembrane region" description="Helical" evidence="6">
    <location>
        <begin position="372"/>
        <end position="393"/>
    </location>
</feature>
<dbReference type="GO" id="GO:0005886">
    <property type="term" value="C:plasma membrane"/>
    <property type="evidence" value="ECO:0007669"/>
    <property type="project" value="UniProtKB-SubCell"/>
</dbReference>
<evidence type="ECO:0000256" key="6">
    <source>
        <dbReference type="SAM" id="Phobius"/>
    </source>
</evidence>
<evidence type="ECO:0000256" key="2">
    <source>
        <dbReference type="ARBA" id="ARBA00022475"/>
    </source>
</evidence>
<dbReference type="Pfam" id="PF02687">
    <property type="entry name" value="FtsX"/>
    <property type="match status" value="2"/>
</dbReference>
<evidence type="ECO:0000259" key="7">
    <source>
        <dbReference type="Pfam" id="PF02687"/>
    </source>
</evidence>
<evidence type="ECO:0000256" key="1">
    <source>
        <dbReference type="ARBA" id="ARBA00004651"/>
    </source>
</evidence>